<dbReference type="Pfam" id="PF13304">
    <property type="entry name" value="AAA_21"/>
    <property type="match status" value="1"/>
</dbReference>
<dbReference type="InterPro" id="IPR027417">
    <property type="entry name" value="P-loop_NTPase"/>
</dbReference>
<dbReference type="Gene3D" id="3.40.50.300">
    <property type="entry name" value="P-loop containing nucleotide triphosphate hydrolases"/>
    <property type="match status" value="1"/>
</dbReference>
<evidence type="ECO:0000313" key="3">
    <source>
        <dbReference type="Proteomes" id="UP001468798"/>
    </source>
</evidence>
<comment type="caution">
    <text evidence="2">The sequence shown here is derived from an EMBL/GenBank/DDBJ whole genome shotgun (WGS) entry which is preliminary data.</text>
</comment>
<keyword evidence="3" id="KW-1185">Reference proteome</keyword>
<dbReference type="PANTHER" id="PTHR32182">
    <property type="entry name" value="DNA REPLICATION AND REPAIR PROTEIN RECF"/>
    <property type="match status" value="1"/>
</dbReference>
<evidence type="ECO:0000313" key="2">
    <source>
        <dbReference type="EMBL" id="MEM0576909.1"/>
    </source>
</evidence>
<feature type="domain" description="ATPase AAA-type core" evidence="1">
    <location>
        <begin position="301"/>
        <end position="435"/>
    </location>
</feature>
<accession>A0ABU9NNR4</accession>
<dbReference type="PANTHER" id="PTHR32182:SF23">
    <property type="entry name" value="ATP BINDING PROTEIN"/>
    <property type="match status" value="1"/>
</dbReference>
<reference evidence="2 3" key="1">
    <citation type="submission" date="2024-03" db="EMBL/GenBank/DDBJ databases">
        <title>Two novel species of the genus Flavobacterium exhibiting potentially degradation of complex polysaccharides.</title>
        <authorList>
            <person name="Lian X."/>
        </authorList>
    </citation>
    <scope>NUCLEOTIDE SEQUENCE [LARGE SCALE GENOMIC DNA]</scope>
    <source>
        <strain evidence="2 3">N6</strain>
    </source>
</reference>
<organism evidence="2 3">
    <name type="scientific">Flavobacterium polysaccharolyticum</name>
    <dbReference type="NCBI Taxonomy" id="3133148"/>
    <lineage>
        <taxon>Bacteria</taxon>
        <taxon>Pseudomonadati</taxon>
        <taxon>Bacteroidota</taxon>
        <taxon>Flavobacteriia</taxon>
        <taxon>Flavobacteriales</taxon>
        <taxon>Flavobacteriaceae</taxon>
        <taxon>Flavobacterium</taxon>
    </lineage>
</organism>
<dbReference type="SUPFAM" id="SSF52540">
    <property type="entry name" value="P-loop containing nucleoside triphosphate hydrolases"/>
    <property type="match status" value="1"/>
</dbReference>
<dbReference type="InterPro" id="IPR030974">
    <property type="entry name" value="Restrict_AAA"/>
</dbReference>
<name>A0ABU9NNR4_9FLAO</name>
<dbReference type="InterPro" id="IPR003959">
    <property type="entry name" value="ATPase_AAA_core"/>
</dbReference>
<gene>
    <name evidence="2" type="ORF">WFZ86_10405</name>
</gene>
<proteinExistence type="predicted"/>
<dbReference type="Proteomes" id="UP001468798">
    <property type="component" value="Unassembled WGS sequence"/>
</dbReference>
<dbReference type="EMBL" id="JBCGDP010000009">
    <property type="protein sequence ID" value="MEM0576909.1"/>
    <property type="molecule type" value="Genomic_DNA"/>
</dbReference>
<protein>
    <submittedName>
        <fullName evidence="2">Restriction system-associated AAA family ATPase</fullName>
    </submittedName>
</protein>
<dbReference type="RefSeq" id="WP_342691884.1">
    <property type="nucleotide sequence ID" value="NZ_JBCGDP010000009.1"/>
</dbReference>
<dbReference type="NCBIfam" id="TIGR04435">
    <property type="entry name" value="restrict_AAA_1"/>
    <property type="match status" value="1"/>
</dbReference>
<sequence length="528" mass="61528">MKIRRLLIYDIDYKPLMNGVDLFFPKTEDSFIHANCFIGINGSGKSQILELIAEIFLYLDGLFRQENKNEKENSPFGFRIEYEILVETAKYLVIIDCEKTNLKKKEIIIEIINSGGESIAFEIDDFNKFLPSKVIGYTSGDNETLSLPFDLYYDEYAKYTANRALNSIKFKEKYKDAVDYEPMLYFMNYNTNLGITISSLIFEDTHPTIAIIKKELQIKKLTSFTITIQTNQRNAPFYSTKGDGGIKLTTELELWKDKLIKCCPKAVQDEDDTKFKRWILEYELDEVTIKLFKHHFNSPLELYTALYKLELLNNLIIKDDIVKKIKSDRKERKLVTRMPMVSEDDKVLSYSELKLELENGSIVDYLSLSDGEHQFLNVFGTISMIGQDNCLFLLDEPETHFNPKWRRTFISTLKKLTDGRQQDMFITSHSPFVVSDTKKENIFIFKREKDKINISEPSQETYGASFDEILKMAFDIKIPISEDSLLFIQELENSTDIDLIEKQIKELGESYELSSLHRRIEFLKSLNN</sequence>
<evidence type="ECO:0000259" key="1">
    <source>
        <dbReference type="Pfam" id="PF13304"/>
    </source>
</evidence>